<dbReference type="InterPro" id="IPR049082">
    <property type="entry name" value="T7SS_signal"/>
</dbReference>
<dbReference type="Pfam" id="PF21725">
    <property type="entry name" value="T7SS_signal"/>
    <property type="match status" value="1"/>
</dbReference>
<feature type="coiled-coil region" evidence="1">
    <location>
        <begin position="92"/>
        <end position="169"/>
    </location>
</feature>
<evidence type="ECO:0000313" key="4">
    <source>
        <dbReference type="Proteomes" id="UP000295680"/>
    </source>
</evidence>
<dbReference type="Gene3D" id="1.10.287.1490">
    <property type="match status" value="1"/>
</dbReference>
<dbReference type="InterPro" id="IPR036689">
    <property type="entry name" value="ESAT-6-like_sf"/>
</dbReference>
<dbReference type="EMBL" id="SLWS01000011">
    <property type="protein sequence ID" value="TCO52812.1"/>
    <property type="molecule type" value="Genomic_DNA"/>
</dbReference>
<dbReference type="AlphaFoldDB" id="A0A4R2J5U8"/>
<gene>
    <name evidence="3" type="ORF">EV192_1116</name>
</gene>
<organism evidence="3 4">
    <name type="scientific">Actinocrispum wychmicini</name>
    <dbReference type="NCBI Taxonomy" id="1213861"/>
    <lineage>
        <taxon>Bacteria</taxon>
        <taxon>Bacillati</taxon>
        <taxon>Actinomycetota</taxon>
        <taxon>Actinomycetes</taxon>
        <taxon>Pseudonocardiales</taxon>
        <taxon>Pseudonocardiaceae</taxon>
        <taxon>Actinocrispum</taxon>
    </lineage>
</organism>
<evidence type="ECO:0000256" key="1">
    <source>
        <dbReference type="SAM" id="Coils"/>
    </source>
</evidence>
<dbReference type="OrthoDB" id="4140785at2"/>
<dbReference type="SUPFAM" id="SSF140453">
    <property type="entry name" value="EsxAB dimer-like"/>
    <property type="match status" value="1"/>
</dbReference>
<sequence>MSPTQFPALGFDPAPGTISSITQLVENLGSVARDLGDAHDTMLKVGQGGSIWEGEAAHAFQGKVGELPGYLAKANNSLGDAAKVLDGWATDLSSLQRTAADYEAQAEAALKSVQSAQGNPDLSLAGRTFDSDDALKAAQGRFDAAKQRLDQANADLDHIRDAAKRLFEQHQGLADDVAKALRDAKDEAPEEPGFFDRIGEWIGGIVDGIANLAKDAWQFIKDHADLIAKIGDVLSAIGTVLSIVAVATSWIPGVNAVTAAAAVGVSAAAMGTHLLAKAAGANVSWSTIGFDAIGMIPGGGSAKGAIGAAKVLPKAFKAGKAAATFAEDGTKIAKGVQAGMKTISRAGAQQIGGGANLLNKGVKGINAVGGKLGAPKIGEFAVNTFETGGKKLLGSGPKLAHTAQSGAAVVAGATVNTIKTGAVTVGKWEAQPYVENAKEGAANTFHRVVGR</sequence>
<evidence type="ECO:0000313" key="3">
    <source>
        <dbReference type="EMBL" id="TCO52812.1"/>
    </source>
</evidence>
<name>A0A4R2J5U8_9PSEU</name>
<protein>
    <recommendedName>
        <fullName evidence="2">Putative T7SS secretion signal domain-containing protein</fullName>
    </recommendedName>
</protein>
<dbReference type="Proteomes" id="UP000295680">
    <property type="component" value="Unassembled WGS sequence"/>
</dbReference>
<keyword evidence="1" id="KW-0175">Coiled coil</keyword>
<comment type="caution">
    <text evidence="3">The sequence shown here is derived from an EMBL/GenBank/DDBJ whole genome shotgun (WGS) entry which is preliminary data.</text>
</comment>
<proteinExistence type="predicted"/>
<keyword evidence="4" id="KW-1185">Reference proteome</keyword>
<evidence type="ECO:0000259" key="2">
    <source>
        <dbReference type="Pfam" id="PF21725"/>
    </source>
</evidence>
<reference evidence="3 4" key="1">
    <citation type="submission" date="2019-03" db="EMBL/GenBank/DDBJ databases">
        <title>Genomic Encyclopedia of Type Strains, Phase IV (KMG-IV): sequencing the most valuable type-strain genomes for metagenomic binning, comparative biology and taxonomic classification.</title>
        <authorList>
            <person name="Goeker M."/>
        </authorList>
    </citation>
    <scope>NUCLEOTIDE SEQUENCE [LARGE SCALE GENOMIC DNA]</scope>
    <source>
        <strain evidence="3 4">DSM 45934</strain>
    </source>
</reference>
<accession>A0A4R2J5U8</accession>
<dbReference type="RefSeq" id="WP_132123786.1">
    <property type="nucleotide sequence ID" value="NZ_SLWS01000011.1"/>
</dbReference>
<feature type="domain" description="Putative T7SS secretion signal" evidence="2">
    <location>
        <begin position="16"/>
        <end position="192"/>
    </location>
</feature>